<evidence type="ECO:0000313" key="6">
    <source>
        <dbReference type="Proteomes" id="UP000032180"/>
    </source>
</evidence>
<evidence type="ECO:0000256" key="4">
    <source>
        <dbReference type="RuleBase" id="RU362057"/>
    </source>
</evidence>
<dbReference type="STRING" id="77586.A0A0D9X2T7"/>
<proteinExistence type="inferred from homology"/>
<evidence type="ECO:0000256" key="2">
    <source>
        <dbReference type="ARBA" id="ARBA00022679"/>
    </source>
</evidence>
<sequence length="469" mass="50963">MAQAERERLRVVMFPWLAHGHITPYLELARRLTLPTTTTSPIDVTVHLVSTPINLATIAHHETDRISLVPLHLPAVEDGDLPASLHTTRHLPPRLMPKLKRACDLAAAAFGAILDEISPDVVVYDFIQPWAPLEAEKRRIPAVHFSTCSAAATAFFAHGLLGERGAFPFDAISLGGDGEDARHVEITCRDDDDGEGVVAERDRLPLSLARSSEFVAVKTCDEIEQKYIDYLSNLIGKEIVPCGPLLVHDSGLESERVIRWLNGKETRSVVFVSFGTEYFMSEKQLSRMARGLELTGAKFLWVVRFPAAAEGSDGDGAVARAMPGWFTPSAEKGMVVEGWAPQRRVLGHRACGAFVTHCGWSSVVEAMAAGVPMVAMPLHIDQPINAGLAAELGVAARVVAPLGEEFEAEDVACAVSAVMTRSEEAEAMRRRARELREVVARRDADDAAQIGALVHRMARLCGKAVAVPN</sequence>
<dbReference type="AlphaFoldDB" id="A0A0D9X2T7"/>
<dbReference type="Pfam" id="PF00201">
    <property type="entry name" value="UDPGT"/>
    <property type="match status" value="1"/>
</dbReference>
<dbReference type="PANTHER" id="PTHR48044">
    <property type="entry name" value="GLYCOSYLTRANSFERASE"/>
    <property type="match status" value="1"/>
</dbReference>
<dbReference type="eggNOG" id="KOG1192">
    <property type="taxonomic scope" value="Eukaryota"/>
</dbReference>
<keyword evidence="2 3" id="KW-0808">Transferase</keyword>
<reference evidence="5" key="3">
    <citation type="submission" date="2015-04" db="UniProtKB">
        <authorList>
            <consortium name="EnsemblPlants"/>
        </authorList>
    </citation>
    <scope>IDENTIFICATION</scope>
</reference>
<dbReference type="EC" id="2.4.1.-" evidence="4"/>
<dbReference type="InterPro" id="IPR035595">
    <property type="entry name" value="UDP_glycos_trans_CS"/>
</dbReference>
<dbReference type="Proteomes" id="UP000032180">
    <property type="component" value="Chromosome 7"/>
</dbReference>
<dbReference type="FunFam" id="3.40.50.2000:FF:000060">
    <property type="entry name" value="Glycosyltransferase"/>
    <property type="match status" value="1"/>
</dbReference>
<comment type="similarity">
    <text evidence="1 3">Belongs to the UDP-glycosyltransferase family.</text>
</comment>
<dbReference type="SUPFAM" id="SSF53756">
    <property type="entry name" value="UDP-Glycosyltransferase/glycogen phosphorylase"/>
    <property type="match status" value="1"/>
</dbReference>
<keyword evidence="3" id="KW-0328">Glycosyltransferase</keyword>
<dbReference type="PANTHER" id="PTHR48044:SF29">
    <property type="entry name" value="GLYCOSYLTRANSFERASE"/>
    <property type="match status" value="1"/>
</dbReference>
<keyword evidence="6" id="KW-1185">Reference proteome</keyword>
<dbReference type="Gramene" id="LPERR07G22790.1">
    <property type="protein sequence ID" value="LPERR07G22790.1"/>
    <property type="gene ID" value="LPERR07G22790"/>
</dbReference>
<name>A0A0D9X2T7_9ORYZ</name>
<dbReference type="HOGENOM" id="CLU_001724_2_3_1"/>
<evidence type="ECO:0000256" key="3">
    <source>
        <dbReference type="RuleBase" id="RU003718"/>
    </source>
</evidence>
<evidence type="ECO:0000256" key="1">
    <source>
        <dbReference type="ARBA" id="ARBA00009995"/>
    </source>
</evidence>
<protein>
    <recommendedName>
        <fullName evidence="4">Glycosyltransferase</fullName>
        <ecNumber evidence="4">2.4.1.-</ecNumber>
    </recommendedName>
</protein>
<organism evidence="5 6">
    <name type="scientific">Leersia perrieri</name>
    <dbReference type="NCBI Taxonomy" id="77586"/>
    <lineage>
        <taxon>Eukaryota</taxon>
        <taxon>Viridiplantae</taxon>
        <taxon>Streptophyta</taxon>
        <taxon>Embryophyta</taxon>
        <taxon>Tracheophyta</taxon>
        <taxon>Spermatophyta</taxon>
        <taxon>Magnoliopsida</taxon>
        <taxon>Liliopsida</taxon>
        <taxon>Poales</taxon>
        <taxon>Poaceae</taxon>
        <taxon>BOP clade</taxon>
        <taxon>Oryzoideae</taxon>
        <taxon>Oryzeae</taxon>
        <taxon>Oryzinae</taxon>
        <taxon>Leersia</taxon>
    </lineage>
</organism>
<evidence type="ECO:0000313" key="5">
    <source>
        <dbReference type="EnsemblPlants" id="LPERR07G22790.1"/>
    </source>
</evidence>
<dbReference type="PROSITE" id="PS00375">
    <property type="entry name" value="UDPGT"/>
    <property type="match status" value="1"/>
</dbReference>
<dbReference type="EnsemblPlants" id="LPERR07G22790.1">
    <property type="protein sequence ID" value="LPERR07G22790.1"/>
    <property type="gene ID" value="LPERR07G22790"/>
</dbReference>
<reference evidence="5 6" key="1">
    <citation type="submission" date="2012-08" db="EMBL/GenBank/DDBJ databases">
        <title>Oryza genome evolution.</title>
        <authorList>
            <person name="Wing R.A."/>
        </authorList>
    </citation>
    <scope>NUCLEOTIDE SEQUENCE</scope>
</reference>
<dbReference type="Gene3D" id="3.40.50.2000">
    <property type="entry name" value="Glycogen Phosphorylase B"/>
    <property type="match status" value="2"/>
</dbReference>
<reference evidence="6" key="2">
    <citation type="submission" date="2013-12" db="EMBL/GenBank/DDBJ databases">
        <authorList>
            <person name="Yu Y."/>
            <person name="Lee S."/>
            <person name="de Baynast K."/>
            <person name="Wissotski M."/>
            <person name="Liu L."/>
            <person name="Talag J."/>
            <person name="Goicoechea J."/>
            <person name="Angelova A."/>
            <person name="Jetty R."/>
            <person name="Kudrna D."/>
            <person name="Golser W."/>
            <person name="Rivera L."/>
            <person name="Zhang J."/>
            <person name="Wing R."/>
        </authorList>
    </citation>
    <scope>NUCLEOTIDE SEQUENCE</scope>
</reference>
<dbReference type="GO" id="GO:0008194">
    <property type="term" value="F:UDP-glycosyltransferase activity"/>
    <property type="evidence" value="ECO:0007669"/>
    <property type="project" value="InterPro"/>
</dbReference>
<dbReference type="CDD" id="cd03784">
    <property type="entry name" value="GT1_Gtf-like"/>
    <property type="match status" value="1"/>
</dbReference>
<dbReference type="InterPro" id="IPR002213">
    <property type="entry name" value="UDP_glucos_trans"/>
</dbReference>
<accession>A0A0D9X2T7</accession>
<dbReference type="GO" id="GO:1901137">
    <property type="term" value="P:carbohydrate derivative biosynthetic process"/>
    <property type="evidence" value="ECO:0007669"/>
    <property type="project" value="UniProtKB-ARBA"/>
</dbReference>